<sequence length="222" mass="25471">MPARRKRANLGRCTKKSAGMQNIRAHRRDEQIQQDNADVRVSMVHFRESQTQEARDERNRQRRLEQARRYVVNTRRAINQQRQQVHRAFTSDSFLRLAFQYEPDVKYYAHSKVDIGTMDKECPHCHAPKFKNEPAGLCCASGKVQLPEIEAPPEPLHGLLIVLSDSHAIVINPDKTPAGEHIRRFNAPVVDNVAGIMVGDRTASRQIVIRRRDNNLHLGGMR</sequence>
<comment type="caution">
    <text evidence="2">The sequence shown here is derived from an EMBL/GenBank/DDBJ whole genome shotgun (WGS) entry which is preliminary data.</text>
</comment>
<evidence type="ECO:0000313" key="2">
    <source>
        <dbReference type="EMBL" id="GIZ00249.1"/>
    </source>
</evidence>
<keyword evidence="2" id="KW-0547">Nucleotide-binding</keyword>
<keyword evidence="3" id="KW-1185">Reference proteome</keyword>
<keyword evidence="1" id="KW-0175">Coiled coil</keyword>
<gene>
    <name evidence="2" type="primary">AVEN_128747_1</name>
    <name evidence="2" type="ORF">CEXT_115361</name>
</gene>
<keyword evidence="2" id="KW-0067">ATP-binding</keyword>
<dbReference type="AlphaFoldDB" id="A0AAV4Y258"/>
<dbReference type="Proteomes" id="UP001054945">
    <property type="component" value="Unassembled WGS sequence"/>
</dbReference>
<dbReference type="GO" id="GO:0004386">
    <property type="term" value="F:helicase activity"/>
    <property type="evidence" value="ECO:0007669"/>
    <property type="project" value="UniProtKB-KW"/>
</dbReference>
<keyword evidence="2" id="KW-0347">Helicase</keyword>
<proteinExistence type="predicted"/>
<evidence type="ECO:0000313" key="3">
    <source>
        <dbReference type="Proteomes" id="UP001054945"/>
    </source>
</evidence>
<organism evidence="2 3">
    <name type="scientific">Caerostris extrusa</name>
    <name type="common">Bark spider</name>
    <name type="synonym">Caerostris bankana</name>
    <dbReference type="NCBI Taxonomy" id="172846"/>
    <lineage>
        <taxon>Eukaryota</taxon>
        <taxon>Metazoa</taxon>
        <taxon>Ecdysozoa</taxon>
        <taxon>Arthropoda</taxon>
        <taxon>Chelicerata</taxon>
        <taxon>Arachnida</taxon>
        <taxon>Araneae</taxon>
        <taxon>Araneomorphae</taxon>
        <taxon>Entelegynae</taxon>
        <taxon>Araneoidea</taxon>
        <taxon>Araneidae</taxon>
        <taxon>Caerostris</taxon>
    </lineage>
</organism>
<protein>
    <submittedName>
        <fullName evidence="2">ATP-dependent DNA helicase</fullName>
    </submittedName>
</protein>
<accession>A0AAV4Y258</accession>
<reference evidence="2 3" key="1">
    <citation type="submission" date="2021-06" db="EMBL/GenBank/DDBJ databases">
        <title>Caerostris extrusa draft genome.</title>
        <authorList>
            <person name="Kono N."/>
            <person name="Arakawa K."/>
        </authorList>
    </citation>
    <scope>NUCLEOTIDE SEQUENCE [LARGE SCALE GENOMIC DNA]</scope>
</reference>
<name>A0AAV4Y258_CAEEX</name>
<evidence type="ECO:0000256" key="1">
    <source>
        <dbReference type="SAM" id="Coils"/>
    </source>
</evidence>
<keyword evidence="2" id="KW-0378">Hydrolase</keyword>
<feature type="coiled-coil region" evidence="1">
    <location>
        <begin position="47"/>
        <end position="84"/>
    </location>
</feature>
<dbReference type="EMBL" id="BPLR01001141">
    <property type="protein sequence ID" value="GIZ00249.1"/>
    <property type="molecule type" value="Genomic_DNA"/>
</dbReference>